<dbReference type="EMBL" id="MN740668">
    <property type="protein sequence ID" value="QHU06846.1"/>
    <property type="molecule type" value="Genomic_DNA"/>
</dbReference>
<dbReference type="AlphaFoldDB" id="A0A6C0JPW4"/>
<sequence length="208" mass="24010">MTDTLLAYTQSICIISYNNSSYYGFPNQGQIGSSSSLQYAFYSKIEDYLNKDKQMVFRMIINTNMNKLQALILNGSNFFKATLYDIIEINSIITTFTKSILDLLNSSIEYYLRPIDGTDYQCKLQKDSKDHYSYSTQNTNVLKVTFSNLNCVNDDADKSWNSYCKPTGMDHRGWFWRNNCTDDDTECPYTKVIHKYCESCSCCNPNSI</sequence>
<reference evidence="1" key="1">
    <citation type="journal article" date="2020" name="Nature">
        <title>Giant virus diversity and host interactions through global metagenomics.</title>
        <authorList>
            <person name="Schulz F."/>
            <person name="Roux S."/>
            <person name="Paez-Espino D."/>
            <person name="Jungbluth S."/>
            <person name="Walsh D.A."/>
            <person name="Denef V.J."/>
            <person name="McMahon K.D."/>
            <person name="Konstantinidis K.T."/>
            <person name="Eloe-Fadrosh E.A."/>
            <person name="Kyrpides N.C."/>
            <person name="Woyke T."/>
        </authorList>
    </citation>
    <scope>NUCLEOTIDE SEQUENCE</scope>
    <source>
        <strain evidence="1">GVMAG-S-1038524-41</strain>
    </source>
</reference>
<organism evidence="1">
    <name type="scientific">viral metagenome</name>
    <dbReference type="NCBI Taxonomy" id="1070528"/>
    <lineage>
        <taxon>unclassified sequences</taxon>
        <taxon>metagenomes</taxon>
        <taxon>organismal metagenomes</taxon>
    </lineage>
</organism>
<proteinExistence type="predicted"/>
<name>A0A6C0JPW4_9ZZZZ</name>
<protein>
    <submittedName>
        <fullName evidence="1">Uncharacterized protein</fullName>
    </submittedName>
</protein>
<evidence type="ECO:0000313" key="1">
    <source>
        <dbReference type="EMBL" id="QHU06846.1"/>
    </source>
</evidence>
<accession>A0A6C0JPW4</accession>